<evidence type="ECO:0008006" key="3">
    <source>
        <dbReference type="Google" id="ProtNLM"/>
    </source>
</evidence>
<accession>A0ABU5ZUT5</accession>
<comment type="caution">
    <text evidence="1">The sequence shown here is derived from an EMBL/GenBank/DDBJ whole genome shotgun (WGS) entry which is preliminary data.</text>
</comment>
<name>A0ABU5ZUT5_9FLAO</name>
<keyword evidence="2" id="KW-1185">Reference proteome</keyword>
<proteinExistence type="predicted"/>
<organism evidence="1 2">
    <name type="scientific">Aquimarina gracilis</name>
    <dbReference type="NCBI Taxonomy" id="874422"/>
    <lineage>
        <taxon>Bacteria</taxon>
        <taxon>Pseudomonadati</taxon>
        <taxon>Bacteroidota</taxon>
        <taxon>Flavobacteriia</taxon>
        <taxon>Flavobacteriales</taxon>
        <taxon>Flavobacteriaceae</taxon>
        <taxon>Aquimarina</taxon>
    </lineage>
</organism>
<dbReference type="EMBL" id="JAYKLX010000004">
    <property type="protein sequence ID" value="MEB3345845.1"/>
    <property type="molecule type" value="Genomic_DNA"/>
</dbReference>
<reference evidence="1 2" key="1">
    <citation type="journal article" date="2013" name="Int. J. Syst. Evol. Microbiol.">
        <title>Aquimarina gracilis sp. nov., isolated from the gut microflora of a mussel, Mytilus coruscus, and emended description of Aquimarina spongiae.</title>
        <authorList>
            <person name="Park S.C."/>
            <person name="Choe H.N."/>
            <person name="Baik K.S."/>
            <person name="Seong C.N."/>
        </authorList>
    </citation>
    <scope>NUCLEOTIDE SEQUENCE [LARGE SCALE GENOMIC DNA]</scope>
    <source>
        <strain evidence="1 2">PSC32</strain>
    </source>
</reference>
<dbReference type="RefSeq" id="WP_324179873.1">
    <property type="nucleotide sequence ID" value="NZ_BAABAW010000007.1"/>
</dbReference>
<protein>
    <recommendedName>
        <fullName evidence="3">DUF5672 domain-containing protein</fullName>
    </recommendedName>
</protein>
<sequence length="247" mass="29309">MSQVIQRKPHALSNKEKNQLKSLLKRYYPTANEEYINARLSNEYGFDIVLLKYHDIVLGASYFKTDKLKTPFYNKKIWVVHFGQALKNEYYQGSIIWRTGHWYAKKNISYLYPIKRTVGLSVISTPKVFEHFTKLFKNHFPNLGSYEVEKSFSITAFLRNTYGKRGVQLKFDSNYCFAILDFDPIDITDDWERHYKAKNKAINEFFITNEIIKFKDNRIYDNNIALVACGYRNSWDFMAKQPVRIQI</sequence>
<evidence type="ECO:0000313" key="2">
    <source>
        <dbReference type="Proteomes" id="UP001327027"/>
    </source>
</evidence>
<evidence type="ECO:0000313" key="1">
    <source>
        <dbReference type="EMBL" id="MEB3345845.1"/>
    </source>
</evidence>
<gene>
    <name evidence="1" type="ORF">U6A24_10250</name>
</gene>
<dbReference type="Proteomes" id="UP001327027">
    <property type="component" value="Unassembled WGS sequence"/>
</dbReference>